<dbReference type="InterPro" id="IPR045735">
    <property type="entry name" value="Spore_III_AA_AAA+_ATPase"/>
</dbReference>
<evidence type="ECO:0000313" key="5">
    <source>
        <dbReference type="Proteomes" id="UP000177905"/>
    </source>
</evidence>
<protein>
    <submittedName>
        <fullName evidence="4">Single-stranded DNA-binding protein</fullName>
    </submittedName>
</protein>
<dbReference type="PANTHER" id="PTHR20953:SF3">
    <property type="entry name" value="P-LOOP CONTAINING NUCLEOSIDE TRIPHOSPHATE HYDROLASES SUPERFAMILY PROTEIN"/>
    <property type="match status" value="1"/>
</dbReference>
<evidence type="ECO:0000256" key="2">
    <source>
        <dbReference type="ARBA" id="ARBA00022840"/>
    </source>
</evidence>
<name>A0A1F4S5Q4_UNCSA</name>
<dbReference type="InterPro" id="IPR058670">
    <property type="entry name" value="PTPase_dom"/>
</dbReference>
<reference evidence="4 5" key="1">
    <citation type="journal article" date="2016" name="Nat. Commun.">
        <title>Thousands of microbial genomes shed light on interconnected biogeochemical processes in an aquifer system.</title>
        <authorList>
            <person name="Anantharaman K."/>
            <person name="Brown C.T."/>
            <person name="Hug L.A."/>
            <person name="Sharon I."/>
            <person name="Castelle C.J."/>
            <person name="Probst A.J."/>
            <person name="Thomas B.C."/>
            <person name="Singh A."/>
            <person name="Wilkins M.J."/>
            <person name="Karaoz U."/>
            <person name="Brodie E.L."/>
            <person name="Williams K.H."/>
            <person name="Hubbard S.S."/>
            <person name="Banfield J.F."/>
        </authorList>
    </citation>
    <scope>NUCLEOTIDE SEQUENCE [LARGE SCALE GENOMIC DNA]</scope>
</reference>
<organism evidence="4 5">
    <name type="scientific">candidate division WOR-1 bacterium RIFOXYB2_FULL_36_35</name>
    <dbReference type="NCBI Taxonomy" id="1802578"/>
    <lineage>
        <taxon>Bacteria</taxon>
        <taxon>Bacillati</taxon>
        <taxon>Saganbacteria</taxon>
    </lineage>
</organism>
<evidence type="ECO:0000259" key="3">
    <source>
        <dbReference type="PROSITE" id="PS51061"/>
    </source>
</evidence>
<dbReference type="InterPro" id="IPR003593">
    <property type="entry name" value="AAA+_ATPase"/>
</dbReference>
<dbReference type="GO" id="GO:0003677">
    <property type="term" value="F:DNA binding"/>
    <property type="evidence" value="ECO:0007669"/>
    <property type="project" value="UniProtKB-KW"/>
</dbReference>
<dbReference type="Pfam" id="PF25516">
    <property type="entry name" value="PTPase"/>
    <property type="match status" value="1"/>
</dbReference>
<dbReference type="SUPFAM" id="SSF82708">
    <property type="entry name" value="R3H domain"/>
    <property type="match status" value="1"/>
</dbReference>
<keyword evidence="4" id="KW-0238">DNA-binding</keyword>
<evidence type="ECO:0000256" key="1">
    <source>
        <dbReference type="ARBA" id="ARBA00022741"/>
    </source>
</evidence>
<dbReference type="InterPro" id="IPR001374">
    <property type="entry name" value="R3H_dom"/>
</dbReference>
<feature type="domain" description="R3H" evidence="3">
    <location>
        <begin position="443"/>
        <end position="507"/>
    </location>
</feature>
<dbReference type="InterPro" id="IPR027417">
    <property type="entry name" value="P-loop_NTPase"/>
</dbReference>
<dbReference type="Gene3D" id="3.30.1370.50">
    <property type="entry name" value="R3H-like domain"/>
    <property type="match status" value="1"/>
</dbReference>
<dbReference type="Pfam" id="PF01424">
    <property type="entry name" value="R3H"/>
    <property type="match status" value="1"/>
</dbReference>
<sequence>MIDKKHQEEISKLLDVLPPLIKIYLENHANINSLIEVVLDLGKHPEARFSGEFPFYFQDKVITQEDINFVTGKISHFTSDNRAGIERTLHRISAIKNRMGRVVGLTCRVGRAIYGTNDIIRDIIESEKNILFLGPPGIGKTTKLREAARILSDQFDKRVVVVDTSNEIAGDGDIPHLGIGKARRMQVPSPDMQHKIMIEAVENHMPEVIIVDEIGTEEEALACRTIAERGVQLIATAHGKVLENLMSNPTLADLIGGIQTVILGDEEAKRRRTQKSILERKAPPTFDILVEIRERDTFAVYHNVANAVDLILRKKLPKPEMRFRSEDGRIEIDKPELDMQEPTDEEAERVLSEKENELLRIYPFGVNRQDVERNILSMQLPAMAVKNLDEADMILTIKTKARPGTKIMRSAEEHNIPVHVIKKNVSSQIVKFLKFHFHVGGSDELEAAALKEIEEAIHTVQNTGKRVDVNPQNSYIRRIQHQLVEKVKLHSESVGEEPERRVRVYPS</sequence>
<dbReference type="GO" id="GO:0005524">
    <property type="term" value="F:ATP binding"/>
    <property type="evidence" value="ECO:0007669"/>
    <property type="project" value="UniProtKB-KW"/>
</dbReference>
<keyword evidence="1" id="KW-0547">Nucleotide-binding</keyword>
<dbReference type="Gene3D" id="3.40.50.300">
    <property type="entry name" value="P-loop containing nucleotide triphosphate hydrolases"/>
    <property type="match status" value="1"/>
</dbReference>
<dbReference type="AlphaFoldDB" id="A0A1F4S5Q4"/>
<dbReference type="SMART" id="SM00393">
    <property type="entry name" value="R3H"/>
    <property type="match status" value="1"/>
</dbReference>
<dbReference type="Pfam" id="PF19568">
    <property type="entry name" value="Spore_III_AA"/>
    <property type="match status" value="1"/>
</dbReference>
<dbReference type="SMART" id="SM00382">
    <property type="entry name" value="AAA"/>
    <property type="match status" value="1"/>
</dbReference>
<keyword evidence="2" id="KW-0067">ATP-binding</keyword>
<dbReference type="Proteomes" id="UP000177905">
    <property type="component" value="Unassembled WGS sequence"/>
</dbReference>
<dbReference type="PANTHER" id="PTHR20953">
    <property type="entry name" value="KINASE-RELATED"/>
    <property type="match status" value="1"/>
</dbReference>
<dbReference type="PROSITE" id="PS51061">
    <property type="entry name" value="R3H"/>
    <property type="match status" value="1"/>
</dbReference>
<accession>A0A1F4S5Q4</accession>
<gene>
    <name evidence="4" type="ORF">A2290_05255</name>
</gene>
<dbReference type="SUPFAM" id="SSF52540">
    <property type="entry name" value="P-loop containing nucleoside triphosphate hydrolases"/>
    <property type="match status" value="1"/>
</dbReference>
<evidence type="ECO:0000313" key="4">
    <source>
        <dbReference type="EMBL" id="OGC15729.1"/>
    </source>
</evidence>
<dbReference type="EMBL" id="MEUA01000017">
    <property type="protein sequence ID" value="OGC15729.1"/>
    <property type="molecule type" value="Genomic_DNA"/>
</dbReference>
<dbReference type="CDD" id="cd00009">
    <property type="entry name" value="AAA"/>
    <property type="match status" value="1"/>
</dbReference>
<proteinExistence type="predicted"/>
<dbReference type="InterPro" id="IPR036867">
    <property type="entry name" value="R3H_dom_sf"/>
</dbReference>
<comment type="caution">
    <text evidence="4">The sequence shown here is derived from an EMBL/GenBank/DDBJ whole genome shotgun (WGS) entry which is preliminary data.</text>
</comment>